<dbReference type="PROSITE" id="PS51671">
    <property type="entry name" value="ACT"/>
    <property type="match status" value="1"/>
</dbReference>
<comment type="pathway">
    <text evidence="2 9">Amino-acid biosynthesis; L-serine biosynthesis; L-serine from 3-phospho-D-glycerate: step 1/3.</text>
</comment>
<evidence type="ECO:0000256" key="1">
    <source>
        <dbReference type="ARBA" id="ARBA00003800"/>
    </source>
</evidence>
<evidence type="ECO:0000256" key="3">
    <source>
        <dbReference type="ARBA" id="ARBA00005854"/>
    </source>
</evidence>
<keyword evidence="9" id="KW-0718">Serine biosynthesis</keyword>
<evidence type="ECO:0000256" key="9">
    <source>
        <dbReference type="RuleBase" id="RU363003"/>
    </source>
</evidence>
<dbReference type="InterPro" id="IPR045865">
    <property type="entry name" value="ACT-like_dom_sf"/>
</dbReference>
<dbReference type="Gene3D" id="3.30.70.260">
    <property type="match status" value="1"/>
</dbReference>
<dbReference type="GO" id="GO:0051287">
    <property type="term" value="F:NAD binding"/>
    <property type="evidence" value="ECO:0007669"/>
    <property type="project" value="UniProtKB-UniRule"/>
</dbReference>
<dbReference type="FunFam" id="3.40.50.720:FF:000021">
    <property type="entry name" value="D-3-phosphoglycerate dehydrogenase"/>
    <property type="match status" value="1"/>
</dbReference>
<evidence type="ECO:0000256" key="2">
    <source>
        <dbReference type="ARBA" id="ARBA00005216"/>
    </source>
</evidence>
<dbReference type="Pfam" id="PF01842">
    <property type="entry name" value="ACT"/>
    <property type="match status" value="1"/>
</dbReference>
<organism evidence="11 12">
    <name type="scientific">Candidatus Sulfurimonas baltica</name>
    <dbReference type="NCBI Taxonomy" id="2740404"/>
    <lineage>
        <taxon>Bacteria</taxon>
        <taxon>Pseudomonadati</taxon>
        <taxon>Campylobacterota</taxon>
        <taxon>Epsilonproteobacteria</taxon>
        <taxon>Campylobacterales</taxon>
        <taxon>Sulfurimonadaceae</taxon>
        <taxon>Sulfurimonas</taxon>
    </lineage>
</organism>
<evidence type="ECO:0000259" key="10">
    <source>
        <dbReference type="PROSITE" id="PS51671"/>
    </source>
</evidence>
<proteinExistence type="inferred from homology"/>
<dbReference type="CDD" id="cd04902">
    <property type="entry name" value="ACT_3PGDH-xct"/>
    <property type="match status" value="1"/>
</dbReference>
<dbReference type="Gene3D" id="3.40.50.720">
    <property type="entry name" value="NAD(P)-binding Rossmann-like Domain"/>
    <property type="match status" value="2"/>
</dbReference>
<dbReference type="InterPro" id="IPR006236">
    <property type="entry name" value="PGDH"/>
</dbReference>
<evidence type="ECO:0000256" key="8">
    <source>
        <dbReference type="ARBA" id="ARBA00048731"/>
    </source>
</evidence>
<reference evidence="11 12" key="1">
    <citation type="submission" date="2020-05" db="EMBL/GenBank/DDBJ databases">
        <title>Sulfurimonas marisnigri, sp. nov., and Sulfurimonas baltica, sp. nov., manganese oxide reducing chemolithoautotrophs of the class Epsilonproteobacteria isolated from the pelagic redoxclines of the Black and Baltic Seas and emended description of the genus Sulfurimonas.</title>
        <authorList>
            <person name="Henkel J.V."/>
            <person name="Laudan C."/>
            <person name="Werner J."/>
            <person name="Neu T."/>
            <person name="Plewe S."/>
            <person name="Sproer C."/>
            <person name="Bunk B."/>
            <person name="Schulz-Vogt H.N."/>
        </authorList>
    </citation>
    <scope>NUCLEOTIDE SEQUENCE [LARGE SCALE GENOMIC DNA]</scope>
    <source>
        <strain evidence="11 12">GD2</strain>
    </source>
</reference>
<protein>
    <recommendedName>
        <fullName evidence="4 9">D-3-phosphoglycerate dehydrogenase</fullName>
        <ecNumber evidence="9">1.1.1.95</ecNumber>
    </recommendedName>
</protein>
<dbReference type="AlphaFoldDB" id="A0A7S7RLE9"/>
<dbReference type="InterPro" id="IPR029752">
    <property type="entry name" value="D-isomer_DH_CS1"/>
</dbReference>
<dbReference type="UniPathway" id="UPA00135">
    <property type="reaction ID" value="UER00196"/>
</dbReference>
<dbReference type="InterPro" id="IPR002912">
    <property type="entry name" value="ACT_dom"/>
</dbReference>
<dbReference type="EC" id="1.1.1.95" evidence="9"/>
<sequence>MKKHTIVVCDHIHEAGLEMLRNDENINFIMAADEDKVKLLDIIANADVAITRSSTDVDDNFIKAAKNMKAIVRAGVGVDNVDIPGCSKEGIIVMNVPTANTIAAVELTMAHMLSCMRMFPYSHDHLKNQRVWKREKWYGYEMKGKKLGVIGFGNIGSRVAKRAASFEMDIVAYDPYINPSKVTDLDMTYTKNFEDILACDIITIHTPKNQETTNMITADEIAKMKDGVVLINCARGGLYNEEALYNGLKSGKIRFAGIDVFNKEPATDHPLLDLDNIVVSPHLGANTYESQYNIGTQAAENAIAAAKGISYAHAMNLPIDESKIPPFVKPFLEMGQKIGFLESQINKSQIIAIKVSGQGEIAKYVESLATFVAVGAMSQTSDDTINYVNADFIAKEKGIKVEFEALVDSTVYKNLITIKLTTAEGGTTTISATIFDDNVFRIVAIDGFDIEVALKGDLVILKNRDVPGVIGSIGSILANHNVNIADFSLARNNKAQAIAVILVDSIVKEAALNELLQLEACSSVNYARI</sequence>
<comment type="catalytic activity">
    <reaction evidence="8 9">
        <text>(2R)-3-phosphoglycerate + NAD(+) = 3-phosphooxypyruvate + NADH + H(+)</text>
        <dbReference type="Rhea" id="RHEA:12641"/>
        <dbReference type="ChEBI" id="CHEBI:15378"/>
        <dbReference type="ChEBI" id="CHEBI:18110"/>
        <dbReference type="ChEBI" id="CHEBI:57540"/>
        <dbReference type="ChEBI" id="CHEBI:57945"/>
        <dbReference type="ChEBI" id="CHEBI:58272"/>
        <dbReference type="EC" id="1.1.1.95"/>
    </reaction>
</comment>
<dbReference type="PANTHER" id="PTHR42938:SF47">
    <property type="entry name" value="HYDROXYPYRUVATE REDUCTASE"/>
    <property type="match status" value="1"/>
</dbReference>
<keyword evidence="9" id="KW-0028">Amino-acid biosynthesis</keyword>
<dbReference type="PANTHER" id="PTHR42938">
    <property type="entry name" value="FORMATE DEHYDROGENASE 1"/>
    <property type="match status" value="1"/>
</dbReference>
<dbReference type="InterPro" id="IPR006140">
    <property type="entry name" value="D-isomer_DH_NAD-bd"/>
</dbReference>
<dbReference type="InterPro" id="IPR036291">
    <property type="entry name" value="NAD(P)-bd_dom_sf"/>
</dbReference>
<dbReference type="RefSeq" id="WP_194368186.1">
    <property type="nucleotide sequence ID" value="NZ_CP054492.1"/>
</dbReference>
<feature type="domain" description="ACT" evidence="10">
    <location>
        <begin position="458"/>
        <end position="529"/>
    </location>
</feature>
<dbReference type="SUPFAM" id="SSF51735">
    <property type="entry name" value="NAD(P)-binding Rossmann-fold domains"/>
    <property type="match status" value="1"/>
</dbReference>
<comment type="similarity">
    <text evidence="3 9">Belongs to the D-isomer specific 2-hydroxyacid dehydrogenase family.</text>
</comment>
<dbReference type="Pfam" id="PF02826">
    <property type="entry name" value="2-Hacid_dh_C"/>
    <property type="match status" value="1"/>
</dbReference>
<comment type="catalytic activity">
    <reaction evidence="7">
        <text>(R)-2-hydroxyglutarate + NAD(+) = 2-oxoglutarate + NADH + H(+)</text>
        <dbReference type="Rhea" id="RHEA:49612"/>
        <dbReference type="ChEBI" id="CHEBI:15378"/>
        <dbReference type="ChEBI" id="CHEBI:15801"/>
        <dbReference type="ChEBI" id="CHEBI:16810"/>
        <dbReference type="ChEBI" id="CHEBI:57540"/>
        <dbReference type="ChEBI" id="CHEBI:57945"/>
        <dbReference type="EC" id="1.1.1.399"/>
    </reaction>
</comment>
<dbReference type="Gene3D" id="3.30.1330.90">
    <property type="entry name" value="D-3-phosphoglycerate dehydrogenase, domain 3"/>
    <property type="match status" value="1"/>
</dbReference>
<dbReference type="SUPFAM" id="SSF52283">
    <property type="entry name" value="Formate/glycerate dehydrogenase catalytic domain-like"/>
    <property type="match status" value="1"/>
</dbReference>
<dbReference type="Proteomes" id="UP000593994">
    <property type="component" value="Chromosome"/>
</dbReference>
<dbReference type="PROSITE" id="PS00065">
    <property type="entry name" value="D_2_HYDROXYACID_DH_1"/>
    <property type="match status" value="1"/>
</dbReference>
<dbReference type="InterPro" id="IPR029009">
    <property type="entry name" value="ASB_dom_sf"/>
</dbReference>
<dbReference type="GO" id="GO:0004617">
    <property type="term" value="F:phosphoglycerate dehydrogenase activity"/>
    <property type="evidence" value="ECO:0007669"/>
    <property type="project" value="UniProtKB-UniRule"/>
</dbReference>
<accession>A0A7S7RLE9</accession>
<keyword evidence="12" id="KW-1185">Reference proteome</keyword>
<evidence type="ECO:0000256" key="4">
    <source>
        <dbReference type="ARBA" id="ARBA00021582"/>
    </source>
</evidence>
<dbReference type="NCBIfam" id="TIGR01327">
    <property type="entry name" value="PGDH"/>
    <property type="match status" value="1"/>
</dbReference>
<dbReference type="Pfam" id="PF19304">
    <property type="entry name" value="PGDH_inter"/>
    <property type="match status" value="1"/>
</dbReference>
<keyword evidence="6 9" id="KW-0520">NAD</keyword>
<evidence type="ECO:0000313" key="11">
    <source>
        <dbReference type="EMBL" id="QOY51072.1"/>
    </source>
</evidence>
<gene>
    <name evidence="11" type="ORF">HUE88_07940</name>
</gene>
<keyword evidence="5 9" id="KW-0560">Oxidoreductase</keyword>
<dbReference type="GO" id="GO:0006564">
    <property type="term" value="P:L-serine biosynthetic process"/>
    <property type="evidence" value="ECO:0007669"/>
    <property type="project" value="UniProtKB-UniRule"/>
</dbReference>
<dbReference type="Pfam" id="PF00389">
    <property type="entry name" value="2-Hacid_dh"/>
    <property type="match status" value="1"/>
</dbReference>
<dbReference type="SUPFAM" id="SSF143548">
    <property type="entry name" value="Serine metabolism enzymes domain"/>
    <property type="match status" value="1"/>
</dbReference>
<evidence type="ECO:0000256" key="6">
    <source>
        <dbReference type="ARBA" id="ARBA00023027"/>
    </source>
</evidence>
<evidence type="ECO:0000256" key="5">
    <source>
        <dbReference type="ARBA" id="ARBA00023002"/>
    </source>
</evidence>
<dbReference type="InterPro" id="IPR045626">
    <property type="entry name" value="PGDH_ASB_dom"/>
</dbReference>
<dbReference type="CDD" id="cd12173">
    <property type="entry name" value="PGDH_4"/>
    <property type="match status" value="1"/>
</dbReference>
<dbReference type="EMBL" id="CP054492">
    <property type="protein sequence ID" value="QOY51072.1"/>
    <property type="molecule type" value="Genomic_DNA"/>
</dbReference>
<comment type="function">
    <text evidence="1">Catalyzes the reversible oxidation of 3-phospho-D-glycerate to 3-phosphonooxypyruvate, the first step of the phosphorylated L-serine biosynthesis pathway. Also catalyzes the reversible oxidation of 2-hydroxyglutarate to 2-oxoglutarate.</text>
</comment>
<dbReference type="KEGG" id="sbal:HUE88_07940"/>
<evidence type="ECO:0000313" key="12">
    <source>
        <dbReference type="Proteomes" id="UP000593994"/>
    </source>
</evidence>
<dbReference type="InterPro" id="IPR006139">
    <property type="entry name" value="D-isomer_2_OHA_DH_cat_dom"/>
</dbReference>
<dbReference type="SUPFAM" id="SSF55021">
    <property type="entry name" value="ACT-like"/>
    <property type="match status" value="1"/>
</dbReference>
<evidence type="ECO:0000256" key="7">
    <source>
        <dbReference type="ARBA" id="ARBA00048126"/>
    </source>
</evidence>
<name>A0A7S7RLE9_9BACT</name>